<accession>A0AAV5NLP6</accession>
<dbReference type="InterPro" id="IPR029063">
    <property type="entry name" value="SAM-dependent_MTases_sf"/>
</dbReference>
<dbReference type="GO" id="GO:0008168">
    <property type="term" value="F:methyltransferase activity"/>
    <property type="evidence" value="ECO:0007669"/>
    <property type="project" value="UniProtKB-KW"/>
</dbReference>
<proteinExistence type="predicted"/>
<evidence type="ECO:0000256" key="2">
    <source>
        <dbReference type="ARBA" id="ARBA00022679"/>
    </source>
</evidence>
<keyword evidence="2" id="KW-0808">Transferase</keyword>
<dbReference type="Gene3D" id="3.40.50.150">
    <property type="entry name" value="Vaccinia Virus protein VP39"/>
    <property type="match status" value="1"/>
</dbReference>
<name>A0AAV5NLP6_9VIBR</name>
<comment type="caution">
    <text evidence="4">The sequence shown here is derived from an EMBL/GenBank/DDBJ whole genome shotgun (WGS) entry which is preliminary data.</text>
</comment>
<keyword evidence="5" id="KW-1185">Reference proteome</keyword>
<dbReference type="GO" id="GO:0032259">
    <property type="term" value="P:methylation"/>
    <property type="evidence" value="ECO:0007669"/>
    <property type="project" value="UniProtKB-KW"/>
</dbReference>
<keyword evidence="1" id="KW-0489">Methyltransferase</keyword>
<dbReference type="AlphaFoldDB" id="A0AAV5NLP6"/>
<dbReference type="SUPFAM" id="SSF53335">
    <property type="entry name" value="S-adenosyl-L-methionine-dependent methyltransferases"/>
    <property type="match status" value="1"/>
</dbReference>
<evidence type="ECO:0000259" key="3">
    <source>
        <dbReference type="Pfam" id="PF13708"/>
    </source>
</evidence>
<dbReference type="PROSITE" id="PS00092">
    <property type="entry name" value="N6_MTASE"/>
    <property type="match status" value="1"/>
</dbReference>
<organism evidence="4 5">
    <name type="scientific">Vibrio penaeicida</name>
    <dbReference type="NCBI Taxonomy" id="104609"/>
    <lineage>
        <taxon>Bacteria</taxon>
        <taxon>Pseudomonadati</taxon>
        <taxon>Pseudomonadota</taxon>
        <taxon>Gammaproteobacteria</taxon>
        <taxon>Vibrionales</taxon>
        <taxon>Vibrionaceae</taxon>
        <taxon>Vibrio</taxon>
    </lineage>
</organism>
<protein>
    <recommendedName>
        <fullName evidence="3">DUF4942 domain-containing protein</fullName>
    </recommendedName>
</protein>
<dbReference type="GO" id="GO:0003676">
    <property type="term" value="F:nucleic acid binding"/>
    <property type="evidence" value="ECO:0007669"/>
    <property type="project" value="InterPro"/>
</dbReference>
<reference evidence="5" key="1">
    <citation type="journal article" date="2019" name="Int. J. Syst. Evol. Microbiol.">
        <title>The Global Catalogue of Microorganisms (GCM) 10K type strain sequencing project: providing services to taxonomists for standard genome sequencing and annotation.</title>
        <authorList>
            <consortium name="The Broad Institute Genomics Platform"/>
            <consortium name="The Broad Institute Genome Sequencing Center for Infectious Disease"/>
            <person name="Wu L."/>
            <person name="Ma J."/>
        </authorList>
    </citation>
    <scope>NUCLEOTIDE SEQUENCE [LARGE SCALE GENOMIC DNA]</scope>
    <source>
        <strain evidence="5">NBRC 15640</strain>
    </source>
</reference>
<evidence type="ECO:0000313" key="4">
    <source>
        <dbReference type="EMBL" id="GLQ71142.1"/>
    </source>
</evidence>
<dbReference type="InterPro" id="IPR002052">
    <property type="entry name" value="DNA_methylase_N6_adenine_CS"/>
</dbReference>
<gene>
    <name evidence="4" type="ORF">GCM10007932_05020</name>
</gene>
<evidence type="ECO:0000256" key="1">
    <source>
        <dbReference type="ARBA" id="ARBA00022603"/>
    </source>
</evidence>
<dbReference type="EMBL" id="BSNX01000003">
    <property type="protein sequence ID" value="GLQ71142.1"/>
    <property type="molecule type" value="Genomic_DNA"/>
</dbReference>
<feature type="domain" description="DUF4942" evidence="3">
    <location>
        <begin position="299"/>
        <end position="509"/>
    </location>
</feature>
<dbReference type="InterPro" id="IPR031339">
    <property type="entry name" value="DUF4942"/>
</dbReference>
<dbReference type="Pfam" id="PF13708">
    <property type="entry name" value="DUF4942"/>
    <property type="match status" value="1"/>
</dbReference>
<dbReference type="CDD" id="cd02440">
    <property type="entry name" value="AdoMet_MTases"/>
    <property type="match status" value="1"/>
</dbReference>
<evidence type="ECO:0000313" key="5">
    <source>
        <dbReference type="Proteomes" id="UP001156690"/>
    </source>
</evidence>
<dbReference type="RefSeq" id="WP_126609564.1">
    <property type="nucleotide sequence ID" value="NZ_AP025146.1"/>
</dbReference>
<sequence>MGVTALVEDLKAANEDFEFYPTTSEMLAAVRTDMLEIYDTGCDETKYPRCSVLDIGAGTGSALEALTVGKKFAIEKSQRLIKEMDKGIYVVGSDFESNTLIDKSANVIFSNPPYSLFTQWAEKIILEANAEYIYLVIPQRWKNSDVISDAIKARKAISNVIYSGDFLEADRRARAKVDIVKIDLKSGRKSYRHYDDNNMSVDPFSLWFSKHFKVSTHETKQEEFQRKASMAERMKEQVSHSNELIKNEGLVKTLELLYHREMKQIMDTYLMLNRVDADLLKELNVSIENVQEGLKNKIASLKNLYWQELFDNMGVILDKLTTNSRQQMLEELFNQTSVDFNAQNAYSIIIWAIKNANSYFDDQLIDLFDTMTGHANITLYRSNERTFGKEEWRYSRTPDGLDRYKLDLRIVVSKVGGIKVDTWGRSPACGLESRCLNFLNDIITVASNLGYDISKVERPDSLHWASNVKHEFFYHNHTTGKQELLFDCRAFQNGNVHLRFAQSFICDLNIENGRLRGWIKNGYEAADELDISPEIALPAFTKNLQITDKSVPLLLAS</sequence>
<dbReference type="Proteomes" id="UP001156690">
    <property type="component" value="Unassembled WGS sequence"/>
</dbReference>